<keyword evidence="3 5" id="KW-0863">Zinc-finger</keyword>
<gene>
    <name evidence="7" type="ORF">TEOVI_000039700</name>
</gene>
<comment type="caution">
    <text evidence="7">The sequence shown here is derived from an EMBL/GenBank/DDBJ whole genome shotgun (WGS) entry which is preliminary data.</text>
</comment>
<dbReference type="SMART" id="SM00355">
    <property type="entry name" value="ZnF_C2H2"/>
    <property type="match status" value="5"/>
</dbReference>
<dbReference type="AlphaFoldDB" id="A0A1G4I5K6"/>
<evidence type="ECO:0000256" key="2">
    <source>
        <dbReference type="ARBA" id="ARBA00022737"/>
    </source>
</evidence>
<evidence type="ECO:0000313" key="7">
    <source>
        <dbReference type="EMBL" id="SCU67109.1"/>
    </source>
</evidence>
<dbReference type="SUPFAM" id="SSF57667">
    <property type="entry name" value="beta-beta-alpha zinc fingers"/>
    <property type="match status" value="1"/>
</dbReference>
<evidence type="ECO:0000259" key="6">
    <source>
        <dbReference type="PROSITE" id="PS50157"/>
    </source>
</evidence>
<evidence type="ECO:0000256" key="4">
    <source>
        <dbReference type="ARBA" id="ARBA00022833"/>
    </source>
</evidence>
<dbReference type="InterPro" id="IPR050688">
    <property type="entry name" value="Zinc_finger/UBP_domain"/>
</dbReference>
<dbReference type="GeneID" id="92374337"/>
<dbReference type="VEuPathDB" id="TriTrypDB:TEOVI_000039700"/>
<dbReference type="Gene3D" id="3.30.160.60">
    <property type="entry name" value="Classic Zinc Finger"/>
    <property type="match status" value="1"/>
</dbReference>
<keyword evidence="1" id="KW-0479">Metal-binding</keyword>
<keyword evidence="8" id="KW-1185">Reference proteome</keyword>
<dbReference type="GO" id="GO:0010468">
    <property type="term" value="P:regulation of gene expression"/>
    <property type="evidence" value="ECO:0007669"/>
    <property type="project" value="TreeGrafter"/>
</dbReference>
<dbReference type="FunFam" id="3.30.160.60:FF:000446">
    <property type="entry name" value="Zinc finger protein"/>
    <property type="match status" value="1"/>
</dbReference>
<dbReference type="PROSITE" id="PS50157">
    <property type="entry name" value="ZINC_FINGER_C2H2_2"/>
    <property type="match status" value="1"/>
</dbReference>
<protein>
    <submittedName>
        <fullName evidence="7">C2H2-type zinc finger/Zinc-finger double domain containing protein, putative</fullName>
    </submittedName>
</protein>
<dbReference type="Proteomes" id="UP000195570">
    <property type="component" value="Unassembled WGS sequence"/>
</dbReference>
<sequence>MDNEGCSGAVEVPTRTVSGKRRRLRNLIMRCPYCCYTTRRSPDSSGGTHFRRHLLTHTKERPYKCYVCLVGFTTNTNMKRHIRTLHPEVVVPPVAASSGSAPRQSTAALDCNEGAPNASSTTSDEGINCRFCNVGFSCKGKRTRHERHCSSRPNPPRVLSWSDRDNTQVRVNTCAPPPTEFVVGPADTFFVCPNCEQELADRRQLKRHLRCYCPFRDDVFGDCGIDDDVFSVDLCGDADEGSPLRKRTKRSRLIVSRRCAGVAQSFAAQQNVNSAEVLNISAAEAGLHSYGENVTFTCPYDDCMATFLSRQRWLKHVARRHPCELVPSEDCTTVRLGILAPC</sequence>
<evidence type="ECO:0000313" key="8">
    <source>
        <dbReference type="Proteomes" id="UP000195570"/>
    </source>
</evidence>
<dbReference type="InterPro" id="IPR013087">
    <property type="entry name" value="Znf_C2H2_type"/>
</dbReference>
<dbReference type="PROSITE" id="PS00028">
    <property type="entry name" value="ZINC_FINGER_C2H2_1"/>
    <property type="match status" value="2"/>
</dbReference>
<evidence type="ECO:0000256" key="1">
    <source>
        <dbReference type="ARBA" id="ARBA00022723"/>
    </source>
</evidence>
<proteinExistence type="predicted"/>
<dbReference type="InterPro" id="IPR036236">
    <property type="entry name" value="Znf_C2H2_sf"/>
</dbReference>
<dbReference type="PANTHER" id="PTHR24403:SF67">
    <property type="entry name" value="FI01116P-RELATED"/>
    <property type="match status" value="1"/>
</dbReference>
<organism evidence="7 8">
    <name type="scientific">Trypanosoma equiperdum</name>
    <dbReference type="NCBI Taxonomy" id="5694"/>
    <lineage>
        <taxon>Eukaryota</taxon>
        <taxon>Discoba</taxon>
        <taxon>Euglenozoa</taxon>
        <taxon>Kinetoplastea</taxon>
        <taxon>Metakinetoplastina</taxon>
        <taxon>Trypanosomatida</taxon>
        <taxon>Trypanosomatidae</taxon>
        <taxon>Trypanosoma</taxon>
    </lineage>
</organism>
<keyword evidence="4" id="KW-0862">Zinc</keyword>
<feature type="domain" description="C2H2-type" evidence="6">
    <location>
        <begin position="63"/>
        <end position="86"/>
    </location>
</feature>
<evidence type="ECO:0000256" key="3">
    <source>
        <dbReference type="ARBA" id="ARBA00022771"/>
    </source>
</evidence>
<dbReference type="GO" id="GO:0008270">
    <property type="term" value="F:zinc ion binding"/>
    <property type="evidence" value="ECO:0007669"/>
    <property type="project" value="UniProtKB-KW"/>
</dbReference>
<dbReference type="PANTHER" id="PTHR24403">
    <property type="entry name" value="ZINC FINGER PROTEIN"/>
    <property type="match status" value="1"/>
</dbReference>
<name>A0A1G4I5K6_TRYEQ</name>
<keyword evidence="2" id="KW-0677">Repeat</keyword>
<dbReference type="RefSeq" id="XP_067078469.1">
    <property type="nucleotide sequence ID" value="XM_067222368.1"/>
</dbReference>
<evidence type="ECO:0000256" key="5">
    <source>
        <dbReference type="PROSITE-ProRule" id="PRU00042"/>
    </source>
</evidence>
<reference evidence="7" key="1">
    <citation type="submission" date="2016-09" db="EMBL/GenBank/DDBJ databases">
        <authorList>
            <person name="Hebert L."/>
            <person name="Moumen B."/>
        </authorList>
    </citation>
    <scope>NUCLEOTIDE SEQUENCE [LARGE SCALE GENOMIC DNA]</scope>
    <source>
        <strain evidence="7">OVI</strain>
    </source>
</reference>
<dbReference type="GO" id="GO:0005634">
    <property type="term" value="C:nucleus"/>
    <property type="evidence" value="ECO:0007669"/>
    <property type="project" value="TreeGrafter"/>
</dbReference>
<accession>A0A1G4I5K6</accession>
<dbReference type="EMBL" id="CZPT02000688">
    <property type="protein sequence ID" value="SCU67109.1"/>
    <property type="molecule type" value="Genomic_DNA"/>
</dbReference>